<keyword evidence="10" id="KW-0808">Transferase</keyword>
<comment type="similarity">
    <text evidence="5">Belongs to the lyase 1 family. Adenylosuccinate lyase subfamily.</text>
</comment>
<dbReference type="EC" id="4.3.2.2" evidence="7"/>
<comment type="catalytic activity">
    <reaction evidence="14">
        <text>N(6)-(1,2-dicarboxyethyl)-AMP = fumarate + AMP</text>
        <dbReference type="Rhea" id="RHEA:16853"/>
        <dbReference type="ChEBI" id="CHEBI:29806"/>
        <dbReference type="ChEBI" id="CHEBI:57567"/>
        <dbReference type="ChEBI" id="CHEBI:456215"/>
        <dbReference type="EC" id="4.3.2.2"/>
    </reaction>
</comment>
<name>A0A9Q8ZDN7_CURCL</name>
<dbReference type="SUPFAM" id="SSF48557">
    <property type="entry name" value="L-aspartase-like"/>
    <property type="match status" value="1"/>
</dbReference>
<evidence type="ECO:0000256" key="7">
    <source>
        <dbReference type="ARBA" id="ARBA00012339"/>
    </source>
</evidence>
<dbReference type="GO" id="GO:0070626">
    <property type="term" value="F:(S)-2-(5-amino-1-(5-phospho-D-ribosyl)imidazole-4-carboxamido) succinate lyase (fumarate-forming) activity"/>
    <property type="evidence" value="ECO:0007669"/>
    <property type="project" value="TreeGrafter"/>
</dbReference>
<dbReference type="FunFam" id="1.10.40.30:FF:000005">
    <property type="entry name" value="Adenylosuccinate lyase"/>
    <property type="match status" value="1"/>
</dbReference>
<comment type="pathway">
    <text evidence="4">Purine metabolism; AMP biosynthesis via de novo pathway; AMP from IMP: step 2/2.</text>
</comment>
<dbReference type="InterPro" id="IPR016181">
    <property type="entry name" value="Acyl_CoA_acyltransferase"/>
</dbReference>
<evidence type="ECO:0000256" key="3">
    <source>
        <dbReference type="ARBA" id="ARBA00004706"/>
    </source>
</evidence>
<feature type="domain" description="Acyltransferase MbtK/IucB-like conserved" evidence="17">
    <location>
        <begin position="353"/>
        <end position="404"/>
    </location>
</feature>
<dbReference type="InterPro" id="IPR008948">
    <property type="entry name" value="L-Aspartase-like"/>
</dbReference>
<comment type="pathway">
    <text evidence="3">Purine metabolism; IMP biosynthesis via de novo pathway; 5-amino-1-(5-phospho-D-ribosyl)imidazole-4-carboxamide from 5-amino-1-(5-phospho-D-ribosyl)imidazole-4-carboxylate: step 2/2.</text>
</comment>
<evidence type="ECO:0000256" key="4">
    <source>
        <dbReference type="ARBA" id="ARBA00004734"/>
    </source>
</evidence>
<dbReference type="PROSITE" id="PS00163">
    <property type="entry name" value="FUMARATE_LYASES"/>
    <property type="match status" value="1"/>
</dbReference>
<evidence type="ECO:0000256" key="1">
    <source>
        <dbReference type="ARBA" id="ARBA00000598"/>
    </source>
</evidence>
<dbReference type="GO" id="GO:0016746">
    <property type="term" value="F:acyltransferase activity"/>
    <property type="evidence" value="ECO:0007669"/>
    <property type="project" value="InterPro"/>
</dbReference>
<dbReference type="InterPro" id="IPR019468">
    <property type="entry name" value="AdenyloSucc_lyase_C"/>
</dbReference>
<dbReference type="Pfam" id="PF13523">
    <property type="entry name" value="Acetyltransf_8"/>
    <property type="match status" value="1"/>
</dbReference>
<protein>
    <recommendedName>
        <fullName evidence="8">Adenylosuccinate lyase</fullName>
        <ecNumber evidence="7">4.3.2.2</ecNumber>
    </recommendedName>
    <alternativeName>
        <fullName evidence="13">Adenylosuccinase</fullName>
    </alternativeName>
</protein>
<dbReference type="Pfam" id="PF10397">
    <property type="entry name" value="ADSL_C"/>
    <property type="match status" value="1"/>
</dbReference>
<evidence type="ECO:0000256" key="15">
    <source>
        <dbReference type="SAM" id="MobiDB-lite"/>
    </source>
</evidence>
<dbReference type="SMART" id="SM01006">
    <property type="entry name" value="AlcB"/>
    <property type="match status" value="1"/>
</dbReference>
<dbReference type="OrthoDB" id="448427at2759"/>
<dbReference type="GO" id="GO:0005829">
    <property type="term" value="C:cytosol"/>
    <property type="evidence" value="ECO:0007669"/>
    <property type="project" value="TreeGrafter"/>
</dbReference>
<dbReference type="AlphaFoldDB" id="A0A9Q8ZDN7"/>
<dbReference type="FunFam" id="3.40.630.30:FF:000256">
    <property type="entry name" value="Putative lysine N-acyltransferase C17G9.06c"/>
    <property type="match status" value="1"/>
</dbReference>
<dbReference type="CDD" id="cd03302">
    <property type="entry name" value="Adenylsuccinate_lyase_2"/>
    <property type="match status" value="1"/>
</dbReference>
<dbReference type="GO" id="GO:0019290">
    <property type="term" value="P:siderophore biosynthetic process"/>
    <property type="evidence" value="ECO:0007669"/>
    <property type="project" value="InterPro"/>
</dbReference>
<dbReference type="SMART" id="SM00998">
    <property type="entry name" value="ADSL_C"/>
    <property type="match status" value="1"/>
</dbReference>
<proteinExistence type="inferred from homology"/>
<feature type="region of interest" description="Disordered" evidence="15">
    <location>
        <begin position="225"/>
        <end position="265"/>
    </location>
</feature>
<dbReference type="PANTHER" id="PTHR43172:SF1">
    <property type="entry name" value="ADENYLOSUCCINATE LYASE"/>
    <property type="match status" value="1"/>
</dbReference>
<reference evidence="18" key="1">
    <citation type="submission" date="2021-12" db="EMBL/GenBank/DDBJ databases">
        <title>Curvularia clavata genome.</title>
        <authorList>
            <person name="Cao Y."/>
        </authorList>
    </citation>
    <scope>NUCLEOTIDE SEQUENCE</scope>
    <source>
        <strain evidence="18">Yc1106</strain>
    </source>
</reference>
<feature type="domain" description="Adenylosuccinate lyase C-terminal" evidence="16">
    <location>
        <begin position="920"/>
        <end position="1004"/>
    </location>
</feature>
<evidence type="ECO:0000256" key="14">
    <source>
        <dbReference type="ARBA" id="ARBA00047513"/>
    </source>
</evidence>
<dbReference type="PANTHER" id="PTHR43172">
    <property type="entry name" value="ADENYLOSUCCINATE LYASE"/>
    <property type="match status" value="1"/>
</dbReference>
<comment type="subunit">
    <text evidence="6">Homotetramer. Residues from neighboring subunits contribute catalytic and substrate-binding residues to each active site.</text>
</comment>
<dbReference type="SUPFAM" id="SSF55729">
    <property type="entry name" value="Acyl-CoA N-acyltransferases (Nat)"/>
    <property type="match status" value="1"/>
</dbReference>
<evidence type="ECO:0000256" key="2">
    <source>
        <dbReference type="ARBA" id="ARBA00004496"/>
    </source>
</evidence>
<evidence type="ECO:0000256" key="12">
    <source>
        <dbReference type="ARBA" id="ARBA00023239"/>
    </source>
</evidence>
<evidence type="ECO:0000259" key="16">
    <source>
        <dbReference type="SMART" id="SM00998"/>
    </source>
</evidence>
<dbReference type="Gene3D" id="3.40.630.30">
    <property type="match status" value="1"/>
</dbReference>
<evidence type="ECO:0000256" key="13">
    <source>
        <dbReference type="ARBA" id="ARBA00030717"/>
    </source>
</evidence>
<dbReference type="InterPro" id="IPR019432">
    <property type="entry name" value="Acyltransferase_MbtK/IucB-like"/>
</dbReference>
<dbReference type="EMBL" id="CP089280">
    <property type="protein sequence ID" value="USP81372.1"/>
    <property type="molecule type" value="Genomic_DNA"/>
</dbReference>
<dbReference type="InterPro" id="IPR004769">
    <property type="entry name" value="Pur_lyase"/>
</dbReference>
<comment type="subcellular location">
    <subcellularLocation>
        <location evidence="2">Cytoplasm</location>
    </subcellularLocation>
</comment>
<comment type="catalytic activity">
    <reaction evidence="1">
        <text>(2S)-2-[5-amino-1-(5-phospho-beta-D-ribosyl)imidazole-4-carboxamido]succinate = 5-amino-1-(5-phospho-beta-D-ribosyl)imidazole-4-carboxamide + fumarate</text>
        <dbReference type="Rhea" id="RHEA:23920"/>
        <dbReference type="ChEBI" id="CHEBI:29806"/>
        <dbReference type="ChEBI" id="CHEBI:58443"/>
        <dbReference type="ChEBI" id="CHEBI:58475"/>
        <dbReference type="EC" id="4.3.2.2"/>
    </reaction>
</comment>
<dbReference type="Proteomes" id="UP001056012">
    <property type="component" value="Chromosome 7"/>
</dbReference>
<evidence type="ECO:0000256" key="10">
    <source>
        <dbReference type="ARBA" id="ARBA00022679"/>
    </source>
</evidence>
<dbReference type="FunFam" id="1.10.275.60:FF:000001">
    <property type="entry name" value="Adenylosuccinate lyase"/>
    <property type="match status" value="1"/>
</dbReference>
<evidence type="ECO:0000313" key="18">
    <source>
        <dbReference type="EMBL" id="USP81372.1"/>
    </source>
</evidence>
<dbReference type="Gene3D" id="1.10.275.60">
    <property type="match status" value="1"/>
</dbReference>
<evidence type="ECO:0000313" key="19">
    <source>
        <dbReference type="Proteomes" id="UP001056012"/>
    </source>
</evidence>
<keyword evidence="12" id="KW-0456">Lyase</keyword>
<evidence type="ECO:0000256" key="8">
    <source>
        <dbReference type="ARBA" id="ARBA00017058"/>
    </source>
</evidence>
<dbReference type="Gene3D" id="1.20.200.10">
    <property type="entry name" value="Fumarase/aspartase (Central domain)"/>
    <property type="match status" value="1"/>
</dbReference>
<evidence type="ECO:0000256" key="6">
    <source>
        <dbReference type="ARBA" id="ARBA00011668"/>
    </source>
</evidence>
<evidence type="ECO:0000259" key="17">
    <source>
        <dbReference type="SMART" id="SM01006"/>
    </source>
</evidence>
<dbReference type="PRINTS" id="PR00149">
    <property type="entry name" value="FUMRATELYASE"/>
</dbReference>
<dbReference type="NCBIfam" id="TIGR00928">
    <property type="entry name" value="purB"/>
    <property type="match status" value="1"/>
</dbReference>
<gene>
    <name evidence="18" type="ORF">yc1106_08646</name>
</gene>
<dbReference type="Pfam" id="PF00206">
    <property type="entry name" value="Lyase_1"/>
    <property type="match status" value="1"/>
</dbReference>
<dbReference type="Gene3D" id="1.10.40.30">
    <property type="entry name" value="Fumarase/aspartase (C-terminal domain)"/>
    <property type="match status" value="1"/>
</dbReference>
<dbReference type="GO" id="GO:0044208">
    <property type="term" value="P:'de novo' AMP biosynthetic process"/>
    <property type="evidence" value="ECO:0007669"/>
    <property type="project" value="TreeGrafter"/>
</dbReference>
<keyword evidence="11" id="KW-0658">Purine biosynthesis</keyword>
<sequence>MAPVNIVHLPNGQNLTVTPVFGGLFFKSSDIQTHSPFPPGWTVVLNSEDEVATDEQDQQLQPQDGDDDLFPPRRVHRFKRPTLNGDHLYISSISNPSSSDFRPAASPTRQMAMMLWATLYWYFHQPEPTLQVTNTFSKNTADAGKPKGEWKININREGVFKGKVVLPKLERMGLIATEDSTVGCAQDESSPEGWSHMFVSRKTFWQLDPRIYLFTLSPLATTNSPFPTASPYPSRPASPTAGTDPKKEHQTDQVTPGLWSPTAPGPFHSSSHLPTYYPPPPAQYVFTNNIRHPIRPKPPRQGEILYTRYVPSVGQYLSFRVASLCAKPLRHHGPVANHVLNPHRSSGTGVPDSPVSVQSNGMSDVEYLHKWMNDPRVSHFWGEAGPQSHQEEFLKNGLRSKNSFPVIGCWDGKPFGYFEIYWVKEDNLGKYLPIVGDYDRGFHCLVGEQEFRGPHRIKIWLSALVHYCWLADNRTEKVMLEPRVDNEKLAHYLQEAGFYKEREISLPHKQSNLFKINRDVWRGPAFTTDASLDIQSRIATMKQQSETSMFDTYQTSLTGRYCSAEMSQLFSQRSRHSTWRKLWLFLAESEKELGIENITDEALNQMREHLIVTDEDFGVAKVEEKKRRHDVMAHVHAFGQVAPAAAGIIHYGATSCYVTDNAEVLLMRDGLDLLLPKLAKVISNLSAFALKWKSEPTLAYTHLQPAQLITVGKRAAQWAQDLLFDLEAIEAEREKLQLRGAQGTTGTQASFLEIFSGDSKKCDQLNELLCKKTGFSSCYAVSTQTYSRKVDLMIANAICGLGSSAQKIAGDIRHLASWKELEEPFEKDQIGSSAMAYKRNPMRSERIASLARALMSKPTSFANTHATQWMERSLDDSAIRRIDIPEMFLLADAILISLDNVTSGLVVYPKRIDARVQEELPFMITESIIMRLVAKGESRQEAHEQIRVLSHQAGAQVKNEGKPNDLVDRIRNTEYFKPIWGELDNMLDSKLYTGRSQEIVEKFCGIVEQSLGKYKAYIESAKVSELNV</sequence>
<evidence type="ECO:0000256" key="11">
    <source>
        <dbReference type="ARBA" id="ARBA00022755"/>
    </source>
</evidence>
<accession>A0A9Q8ZDN7</accession>
<keyword evidence="19" id="KW-1185">Reference proteome</keyword>
<evidence type="ECO:0000256" key="9">
    <source>
        <dbReference type="ARBA" id="ARBA00022490"/>
    </source>
</evidence>
<evidence type="ECO:0000256" key="5">
    <source>
        <dbReference type="ARBA" id="ARBA00008273"/>
    </source>
</evidence>
<dbReference type="InterPro" id="IPR020557">
    <property type="entry name" value="Fumarate_lyase_CS"/>
</dbReference>
<keyword evidence="9" id="KW-0963">Cytoplasm</keyword>
<dbReference type="VEuPathDB" id="FungiDB:yc1106_08646"/>
<dbReference type="InterPro" id="IPR022761">
    <property type="entry name" value="Fumarate_lyase_N"/>
</dbReference>
<dbReference type="InterPro" id="IPR000362">
    <property type="entry name" value="Fumarate_lyase_fam"/>
</dbReference>
<organism evidence="18 19">
    <name type="scientific">Curvularia clavata</name>
    <dbReference type="NCBI Taxonomy" id="95742"/>
    <lineage>
        <taxon>Eukaryota</taxon>
        <taxon>Fungi</taxon>
        <taxon>Dikarya</taxon>
        <taxon>Ascomycota</taxon>
        <taxon>Pezizomycotina</taxon>
        <taxon>Dothideomycetes</taxon>
        <taxon>Pleosporomycetidae</taxon>
        <taxon>Pleosporales</taxon>
        <taxon>Pleosporineae</taxon>
        <taxon>Pleosporaceae</taxon>
        <taxon>Curvularia</taxon>
    </lineage>
</organism>
<dbReference type="GO" id="GO:0004018">
    <property type="term" value="F:N6-(1,2-dicarboxyethyl)AMP AMP-lyase (fumarate-forming) activity"/>
    <property type="evidence" value="ECO:0007669"/>
    <property type="project" value="InterPro"/>
</dbReference>